<accession>A0A4Q7TUV1</accession>
<dbReference type="InterPro" id="IPR050471">
    <property type="entry name" value="AB_hydrolase"/>
</dbReference>
<keyword evidence="3" id="KW-1185">Reference proteome</keyword>
<dbReference type="GO" id="GO:0003824">
    <property type="term" value="F:catalytic activity"/>
    <property type="evidence" value="ECO:0007669"/>
    <property type="project" value="UniProtKB-ARBA"/>
</dbReference>
<dbReference type="EMBL" id="SHKI01000005">
    <property type="protein sequence ID" value="RZT64705.1"/>
    <property type="molecule type" value="Genomic_DNA"/>
</dbReference>
<evidence type="ECO:0000313" key="3">
    <source>
        <dbReference type="Proteomes" id="UP000291832"/>
    </source>
</evidence>
<dbReference type="PANTHER" id="PTHR43433">
    <property type="entry name" value="HYDROLASE, ALPHA/BETA FOLD FAMILY PROTEIN"/>
    <property type="match status" value="1"/>
</dbReference>
<organism evidence="2 3">
    <name type="scientific">Leucobacter luti</name>
    <dbReference type="NCBI Taxonomy" id="340320"/>
    <lineage>
        <taxon>Bacteria</taxon>
        <taxon>Bacillati</taxon>
        <taxon>Actinomycetota</taxon>
        <taxon>Actinomycetes</taxon>
        <taxon>Micrococcales</taxon>
        <taxon>Microbacteriaceae</taxon>
        <taxon>Leucobacter</taxon>
    </lineage>
</organism>
<name>A0A4Q7TUV1_9MICO</name>
<dbReference type="Proteomes" id="UP000291832">
    <property type="component" value="Unassembled WGS sequence"/>
</dbReference>
<reference evidence="2 3" key="1">
    <citation type="journal article" date="2015" name="Stand. Genomic Sci.">
        <title>Genomic Encyclopedia of Bacterial and Archaeal Type Strains, Phase III: the genomes of soil and plant-associated and newly described type strains.</title>
        <authorList>
            <person name="Whitman W.B."/>
            <person name="Woyke T."/>
            <person name="Klenk H.P."/>
            <person name="Zhou Y."/>
            <person name="Lilburn T.G."/>
            <person name="Beck B.J."/>
            <person name="De Vos P."/>
            <person name="Vandamme P."/>
            <person name="Eisen J.A."/>
            <person name="Garrity G."/>
            <person name="Hugenholtz P."/>
            <person name="Kyrpides N.C."/>
        </authorList>
    </citation>
    <scope>NUCLEOTIDE SEQUENCE [LARGE SCALE GENOMIC DNA]</scope>
    <source>
        <strain evidence="2 3">RF6</strain>
    </source>
</reference>
<dbReference type="SUPFAM" id="SSF53474">
    <property type="entry name" value="alpha/beta-Hydrolases"/>
    <property type="match status" value="1"/>
</dbReference>
<gene>
    <name evidence="2" type="ORF">EV139_2128</name>
</gene>
<dbReference type="InterPro" id="IPR000073">
    <property type="entry name" value="AB_hydrolase_1"/>
</dbReference>
<protein>
    <submittedName>
        <fullName evidence="2">Pimeloyl-ACP methyl ester carboxylesterase</fullName>
    </submittedName>
</protein>
<evidence type="ECO:0000313" key="2">
    <source>
        <dbReference type="EMBL" id="RZT64705.1"/>
    </source>
</evidence>
<comment type="caution">
    <text evidence="2">The sequence shown here is derived from an EMBL/GenBank/DDBJ whole genome shotgun (WGS) entry which is preliminary data.</text>
</comment>
<proteinExistence type="predicted"/>
<dbReference type="Gene3D" id="3.40.50.1820">
    <property type="entry name" value="alpha/beta hydrolase"/>
    <property type="match status" value="1"/>
</dbReference>
<dbReference type="AlphaFoldDB" id="A0A4Q7TUV1"/>
<dbReference type="Pfam" id="PF00561">
    <property type="entry name" value="Abhydrolase_1"/>
    <property type="match status" value="1"/>
</dbReference>
<dbReference type="InterPro" id="IPR029058">
    <property type="entry name" value="AB_hydrolase_fold"/>
</dbReference>
<evidence type="ECO:0000259" key="1">
    <source>
        <dbReference type="Pfam" id="PF00561"/>
    </source>
</evidence>
<dbReference type="RefSeq" id="WP_241989025.1">
    <property type="nucleotide sequence ID" value="NZ_QYAG01000001.1"/>
</dbReference>
<feature type="domain" description="AB hydrolase-1" evidence="1">
    <location>
        <begin position="56"/>
        <end position="171"/>
    </location>
</feature>
<dbReference type="PANTHER" id="PTHR43433:SF5">
    <property type="entry name" value="AB HYDROLASE-1 DOMAIN-CONTAINING PROTEIN"/>
    <property type="match status" value="1"/>
</dbReference>
<sequence>MGSDGPAFRALRGALLGAAWRAPGVRTLRRPATAHTPEFDLAYVRTGPEGRRPPALVIPGGPGLGSVLPYRFLRRIAARRGLDLIMVEHRGVGLSRTDLTGHDLPAAAMRIDEVVADLGAVLDHEGVERVHVVGSSYGSYLASCFGAAQPQRVAGMILDSALQSAGDLELERTVIRRLLWEGPSPAARAVRQLHAAGLDPRVLLDVTRAAYELGGEPLLVALAERRLRSRRSGAWRALAAYATRDETIVRYPGIYEFDLVGAIAFRELGYGAHPDGHPLDPASTYAPLAGQFPAFAGEPVDLASAAGTIAWPLVLLSGARDLRTPPEIAARVARAAPGAVIVPLQNGHSALDTHPMALLNALDRLLAGQHETLPGIADRLDALPRRGPVAGGLRLLELVT</sequence>